<organism evidence="12 13">
    <name type="scientific">Batillaria attramentaria</name>
    <dbReference type="NCBI Taxonomy" id="370345"/>
    <lineage>
        <taxon>Eukaryota</taxon>
        <taxon>Metazoa</taxon>
        <taxon>Spiralia</taxon>
        <taxon>Lophotrochozoa</taxon>
        <taxon>Mollusca</taxon>
        <taxon>Gastropoda</taxon>
        <taxon>Caenogastropoda</taxon>
        <taxon>Sorbeoconcha</taxon>
        <taxon>Cerithioidea</taxon>
        <taxon>Batillariidae</taxon>
        <taxon>Batillaria</taxon>
    </lineage>
</organism>
<accession>A0ABD0MAQ9</accession>
<proteinExistence type="inferred from homology"/>
<gene>
    <name evidence="12" type="ORF">BaRGS_00000079</name>
</gene>
<evidence type="ECO:0000256" key="10">
    <source>
        <dbReference type="SAM" id="Phobius"/>
    </source>
</evidence>
<evidence type="ECO:0000256" key="5">
    <source>
        <dbReference type="ARBA" id="ARBA00023136"/>
    </source>
</evidence>
<dbReference type="AlphaFoldDB" id="A0ABD0MAQ9"/>
<dbReference type="InterPro" id="IPR000276">
    <property type="entry name" value="GPCR_Rhodpsn"/>
</dbReference>
<evidence type="ECO:0000256" key="7">
    <source>
        <dbReference type="ARBA" id="ARBA00023224"/>
    </source>
</evidence>
<dbReference type="PROSITE" id="PS00237">
    <property type="entry name" value="G_PROTEIN_RECEP_F1_1"/>
    <property type="match status" value="1"/>
</dbReference>
<dbReference type="GO" id="GO:0004930">
    <property type="term" value="F:G protein-coupled receptor activity"/>
    <property type="evidence" value="ECO:0007669"/>
    <property type="project" value="UniProtKB-KW"/>
</dbReference>
<dbReference type="Pfam" id="PF00001">
    <property type="entry name" value="7tm_1"/>
    <property type="match status" value="1"/>
</dbReference>
<feature type="compositionally biased region" description="Polar residues" evidence="9">
    <location>
        <begin position="280"/>
        <end position="289"/>
    </location>
</feature>
<dbReference type="PROSITE" id="PS50262">
    <property type="entry name" value="G_PROTEIN_RECEP_F1_2"/>
    <property type="match status" value="1"/>
</dbReference>
<evidence type="ECO:0000313" key="12">
    <source>
        <dbReference type="EMBL" id="KAK7508513.1"/>
    </source>
</evidence>
<keyword evidence="13" id="KW-1185">Reference proteome</keyword>
<reference evidence="12 13" key="1">
    <citation type="journal article" date="2023" name="Sci. Data">
        <title>Genome assembly of the Korean intertidal mud-creeper Batillaria attramentaria.</title>
        <authorList>
            <person name="Patra A.K."/>
            <person name="Ho P.T."/>
            <person name="Jun S."/>
            <person name="Lee S.J."/>
            <person name="Kim Y."/>
            <person name="Won Y.J."/>
        </authorList>
    </citation>
    <scope>NUCLEOTIDE SEQUENCE [LARGE SCALE GENOMIC DNA]</scope>
    <source>
        <strain evidence="12">Wonlab-2016</strain>
    </source>
</reference>
<dbReference type="EMBL" id="JACVVK020000001">
    <property type="protein sequence ID" value="KAK7508513.1"/>
    <property type="molecule type" value="Genomic_DNA"/>
</dbReference>
<keyword evidence="7 8" id="KW-0807">Transducer</keyword>
<feature type="region of interest" description="Disordered" evidence="9">
    <location>
        <begin position="259"/>
        <end position="289"/>
    </location>
</feature>
<evidence type="ECO:0000256" key="1">
    <source>
        <dbReference type="ARBA" id="ARBA00004141"/>
    </source>
</evidence>
<evidence type="ECO:0000256" key="9">
    <source>
        <dbReference type="SAM" id="MobiDB-lite"/>
    </source>
</evidence>
<name>A0ABD0MAQ9_9CAEN</name>
<comment type="caution">
    <text evidence="12">The sequence shown here is derived from an EMBL/GenBank/DDBJ whole genome shotgun (WGS) entry which is preliminary data.</text>
</comment>
<feature type="domain" description="G-protein coupled receptors family 1 profile" evidence="11">
    <location>
        <begin position="1"/>
        <end position="211"/>
    </location>
</feature>
<keyword evidence="4 8" id="KW-0297">G-protein coupled receptor</keyword>
<feature type="transmembrane region" description="Helical" evidence="10">
    <location>
        <begin position="99"/>
        <end position="127"/>
    </location>
</feature>
<dbReference type="Gene3D" id="1.20.1070.10">
    <property type="entry name" value="Rhodopsin 7-helix transmembrane proteins"/>
    <property type="match status" value="1"/>
</dbReference>
<feature type="transmembrane region" description="Helical" evidence="10">
    <location>
        <begin position="48"/>
        <end position="70"/>
    </location>
</feature>
<comment type="similarity">
    <text evidence="8">Belongs to the G-protein coupled receptor 1 family.</text>
</comment>
<evidence type="ECO:0000256" key="2">
    <source>
        <dbReference type="ARBA" id="ARBA00022692"/>
    </source>
</evidence>
<evidence type="ECO:0000313" key="13">
    <source>
        <dbReference type="Proteomes" id="UP001519460"/>
    </source>
</evidence>
<evidence type="ECO:0000256" key="4">
    <source>
        <dbReference type="ARBA" id="ARBA00023040"/>
    </source>
</evidence>
<dbReference type="SUPFAM" id="SSF81321">
    <property type="entry name" value="Family A G protein-coupled receptor-like"/>
    <property type="match status" value="1"/>
</dbReference>
<dbReference type="InterPro" id="IPR017452">
    <property type="entry name" value="GPCR_Rhodpsn_7TM"/>
</dbReference>
<keyword evidence="6 8" id="KW-0675">Receptor</keyword>
<evidence type="ECO:0000256" key="6">
    <source>
        <dbReference type="ARBA" id="ARBA00023170"/>
    </source>
</evidence>
<dbReference type="Proteomes" id="UP001519460">
    <property type="component" value="Unassembled WGS sequence"/>
</dbReference>
<keyword evidence="3 10" id="KW-1133">Transmembrane helix</keyword>
<dbReference type="PRINTS" id="PR00237">
    <property type="entry name" value="GPCRRHODOPSN"/>
</dbReference>
<comment type="subcellular location">
    <subcellularLocation>
        <location evidence="1">Membrane</location>
        <topology evidence="1">Multi-pass membrane protein</topology>
    </subcellularLocation>
</comment>
<evidence type="ECO:0000256" key="8">
    <source>
        <dbReference type="RuleBase" id="RU000688"/>
    </source>
</evidence>
<dbReference type="PANTHER" id="PTHR24243:SF233">
    <property type="entry name" value="THYROTROPIN-RELEASING HORMONE RECEPTOR"/>
    <property type="match status" value="1"/>
</dbReference>
<protein>
    <recommendedName>
        <fullName evidence="11">G-protein coupled receptors family 1 profile domain-containing protein</fullName>
    </recommendedName>
</protein>
<feature type="transmembrane region" description="Helical" evidence="10">
    <location>
        <begin position="148"/>
        <end position="175"/>
    </location>
</feature>
<dbReference type="PANTHER" id="PTHR24243">
    <property type="entry name" value="G-PROTEIN COUPLED RECEPTOR"/>
    <property type="match status" value="1"/>
</dbReference>
<keyword evidence="5 10" id="KW-0472">Membrane</keyword>
<feature type="transmembrane region" description="Helical" evidence="10">
    <location>
        <begin position="15"/>
        <end position="36"/>
    </location>
</feature>
<sequence length="341" mass="38126">MVSVAGRIVPFLENAAIHCSVLSLLAISIERYIAICHPFRQRRRRSRFTGVAIILVCWAVSLLLCTPFLFMSELVEATYFDGKNYTVCSTKTHTTPVKVFIVADFVLCMLIPLVLLTVLYTAVIVRLKPSGESLGPQTATARKNRVPVVRMMVAVVALFYVCLLPMRSIIIWLVFESPENVERLGFSFYQNMLCVGRLLIQLNSAGNPIIYGLMSTKFRKAFKTSVPVCVSSSTSSSRHSSFPTSSRNNMLMRTLRSRSHHTGSECLSRQSLHRSRDFRGSQSQPNSCRATHDVCTYTHADTVRSKQYICNNGAPTGSRQMKSHTFGDAQSIQVMADPLRP</sequence>
<keyword evidence="2 8" id="KW-0812">Transmembrane</keyword>
<evidence type="ECO:0000259" key="11">
    <source>
        <dbReference type="PROSITE" id="PS50262"/>
    </source>
</evidence>
<evidence type="ECO:0000256" key="3">
    <source>
        <dbReference type="ARBA" id="ARBA00022989"/>
    </source>
</evidence>
<dbReference type="GO" id="GO:0016020">
    <property type="term" value="C:membrane"/>
    <property type="evidence" value="ECO:0007669"/>
    <property type="project" value="UniProtKB-SubCell"/>
</dbReference>